<keyword evidence="3" id="KW-1185">Reference proteome</keyword>
<gene>
    <name evidence="2" type="ORF">ACFSDX_18925</name>
</gene>
<sequence length="43" mass="5089">MSTLPHLMRQPRSRRSQRRRHRRRVLLAVLLGATLISAAYLIH</sequence>
<protein>
    <submittedName>
        <fullName evidence="2">Uncharacterized protein</fullName>
    </submittedName>
</protein>
<feature type="region of interest" description="Disordered" evidence="1">
    <location>
        <begin position="1"/>
        <end position="20"/>
    </location>
</feature>
<evidence type="ECO:0000256" key="1">
    <source>
        <dbReference type="SAM" id="MobiDB-lite"/>
    </source>
</evidence>
<feature type="compositionally biased region" description="Basic residues" evidence="1">
    <location>
        <begin position="9"/>
        <end position="20"/>
    </location>
</feature>
<comment type="caution">
    <text evidence="2">The sequence shown here is derived from an EMBL/GenBank/DDBJ whole genome shotgun (WGS) entry which is preliminary data.</text>
</comment>
<organism evidence="2 3">
    <name type="scientific">Hymenobacter bucti</name>
    <dbReference type="NCBI Taxonomy" id="1844114"/>
    <lineage>
        <taxon>Bacteria</taxon>
        <taxon>Pseudomonadati</taxon>
        <taxon>Bacteroidota</taxon>
        <taxon>Cytophagia</taxon>
        <taxon>Cytophagales</taxon>
        <taxon>Hymenobacteraceae</taxon>
        <taxon>Hymenobacter</taxon>
    </lineage>
</organism>
<dbReference type="EMBL" id="JBHUFD010000012">
    <property type="protein sequence ID" value="MFD1874523.1"/>
    <property type="molecule type" value="Genomic_DNA"/>
</dbReference>
<dbReference type="RefSeq" id="WP_382316399.1">
    <property type="nucleotide sequence ID" value="NZ_JBHUFD010000012.1"/>
</dbReference>
<proteinExistence type="predicted"/>
<name>A0ABW4QY26_9BACT</name>
<accession>A0ABW4QY26</accession>
<evidence type="ECO:0000313" key="3">
    <source>
        <dbReference type="Proteomes" id="UP001597197"/>
    </source>
</evidence>
<evidence type="ECO:0000313" key="2">
    <source>
        <dbReference type="EMBL" id="MFD1874523.1"/>
    </source>
</evidence>
<reference evidence="3" key="1">
    <citation type="journal article" date="2019" name="Int. J. Syst. Evol. Microbiol.">
        <title>The Global Catalogue of Microorganisms (GCM) 10K type strain sequencing project: providing services to taxonomists for standard genome sequencing and annotation.</title>
        <authorList>
            <consortium name="The Broad Institute Genomics Platform"/>
            <consortium name="The Broad Institute Genome Sequencing Center for Infectious Disease"/>
            <person name="Wu L."/>
            <person name="Ma J."/>
        </authorList>
    </citation>
    <scope>NUCLEOTIDE SEQUENCE [LARGE SCALE GENOMIC DNA]</scope>
    <source>
        <strain evidence="3">CGMCC 1.15795</strain>
    </source>
</reference>
<dbReference type="Proteomes" id="UP001597197">
    <property type="component" value="Unassembled WGS sequence"/>
</dbReference>